<comment type="caution">
    <text evidence="2">The sequence shown here is derived from an EMBL/GenBank/DDBJ whole genome shotgun (WGS) entry which is preliminary data.</text>
</comment>
<keyword evidence="3" id="KW-1185">Reference proteome</keyword>
<dbReference type="AlphaFoldDB" id="A0A177P0J9"/>
<evidence type="ECO:0000313" key="2">
    <source>
        <dbReference type="EMBL" id="OAI23826.1"/>
    </source>
</evidence>
<evidence type="ECO:0000313" key="3">
    <source>
        <dbReference type="Proteomes" id="UP000077628"/>
    </source>
</evidence>
<sequence>METAAIKYPDAKPIAFIDERIDGWQAPCVQLAGMIDTVVLDAASDGVEQISKALARYDRLSAIGPYSRGSEAALSLGASEINGDDGRQFLGRLADLTGAAWRRRT</sequence>
<feature type="domain" description="DUF4347" evidence="1">
    <location>
        <begin position="14"/>
        <end position="95"/>
    </location>
</feature>
<accession>A0A177P0J9</accession>
<proteinExistence type="predicted"/>
<dbReference type="RefSeq" id="WP_064025709.1">
    <property type="nucleotide sequence ID" value="NZ_LUUK01000054.1"/>
</dbReference>
<dbReference type="EMBL" id="LUUK01000054">
    <property type="protein sequence ID" value="OAI23826.1"/>
    <property type="molecule type" value="Genomic_DNA"/>
</dbReference>
<reference evidence="3" key="1">
    <citation type="submission" date="2016-03" db="EMBL/GenBank/DDBJ databases">
        <authorList>
            <person name="Heylen K."/>
            <person name="De Vos P."/>
            <person name="Vekeman B."/>
        </authorList>
    </citation>
    <scope>NUCLEOTIDE SEQUENCE [LARGE SCALE GENOMIC DNA]</scope>
    <source>
        <strain evidence="3">R-45383</strain>
    </source>
</reference>
<name>A0A177P0J9_9GAMM</name>
<dbReference type="Pfam" id="PF14252">
    <property type="entry name" value="DUF4347"/>
    <property type="match status" value="1"/>
</dbReference>
<gene>
    <name evidence="2" type="ORF">A1355_21275</name>
</gene>
<dbReference type="Proteomes" id="UP000077628">
    <property type="component" value="Unassembled WGS sequence"/>
</dbReference>
<evidence type="ECO:0000259" key="1">
    <source>
        <dbReference type="Pfam" id="PF14252"/>
    </source>
</evidence>
<protein>
    <recommendedName>
        <fullName evidence="1">DUF4347 domain-containing protein</fullName>
    </recommendedName>
</protein>
<dbReference type="InterPro" id="IPR025592">
    <property type="entry name" value="DUF4347"/>
</dbReference>
<organism evidence="2 3">
    <name type="scientific">Methylomonas koyamae</name>
    <dbReference type="NCBI Taxonomy" id="702114"/>
    <lineage>
        <taxon>Bacteria</taxon>
        <taxon>Pseudomonadati</taxon>
        <taxon>Pseudomonadota</taxon>
        <taxon>Gammaproteobacteria</taxon>
        <taxon>Methylococcales</taxon>
        <taxon>Methylococcaceae</taxon>
        <taxon>Methylomonas</taxon>
    </lineage>
</organism>